<dbReference type="STRING" id="1120975.SAMN02746064_00814"/>
<dbReference type="AlphaFoldDB" id="A0A1M4UT30"/>
<dbReference type="PRINTS" id="PR00036">
    <property type="entry name" value="HTHLACI"/>
</dbReference>
<dbReference type="InterPro" id="IPR010982">
    <property type="entry name" value="Lambda_DNA-bd_dom_sf"/>
</dbReference>
<keyword evidence="3" id="KW-0238">DNA-binding</keyword>
<feature type="domain" description="HTH cro/C1-type" evidence="6">
    <location>
        <begin position="6"/>
        <end position="53"/>
    </location>
</feature>
<evidence type="ECO:0000256" key="4">
    <source>
        <dbReference type="ARBA" id="ARBA00023163"/>
    </source>
</evidence>
<feature type="domain" description="HTH lacI-type" evidence="5">
    <location>
        <begin position="5"/>
        <end position="59"/>
    </location>
</feature>
<dbReference type="InterPro" id="IPR000843">
    <property type="entry name" value="HTH_LacI"/>
</dbReference>
<dbReference type="Gene3D" id="1.10.260.40">
    <property type="entry name" value="lambda repressor-like DNA-binding domains"/>
    <property type="match status" value="1"/>
</dbReference>
<keyword evidence="1" id="KW-0678">Repressor</keyword>
<reference evidence="7 8" key="1">
    <citation type="submission" date="2016-11" db="EMBL/GenBank/DDBJ databases">
        <authorList>
            <person name="Jaros S."/>
            <person name="Januszkiewicz K."/>
            <person name="Wedrychowicz H."/>
        </authorList>
    </citation>
    <scope>NUCLEOTIDE SEQUENCE [LARGE SCALE GENOMIC DNA]</scope>
    <source>
        <strain evidence="7 8">DSM 14828</strain>
    </source>
</reference>
<dbReference type="Proteomes" id="UP000184251">
    <property type="component" value="Unassembled WGS sequence"/>
</dbReference>
<dbReference type="CDD" id="cd06267">
    <property type="entry name" value="PBP1_LacI_sugar_binding-like"/>
    <property type="match status" value="1"/>
</dbReference>
<keyword evidence="4" id="KW-0804">Transcription</keyword>
<dbReference type="SUPFAM" id="SSF47413">
    <property type="entry name" value="lambda repressor-like DNA-binding domains"/>
    <property type="match status" value="1"/>
</dbReference>
<evidence type="ECO:0000256" key="2">
    <source>
        <dbReference type="ARBA" id="ARBA00023015"/>
    </source>
</evidence>
<evidence type="ECO:0000256" key="3">
    <source>
        <dbReference type="ARBA" id="ARBA00023125"/>
    </source>
</evidence>
<keyword evidence="2" id="KW-0805">Transcription regulation</keyword>
<dbReference type="Pfam" id="PF00356">
    <property type="entry name" value="LacI"/>
    <property type="match status" value="1"/>
</dbReference>
<dbReference type="GO" id="GO:0003700">
    <property type="term" value="F:DNA-binding transcription factor activity"/>
    <property type="evidence" value="ECO:0007669"/>
    <property type="project" value="TreeGrafter"/>
</dbReference>
<dbReference type="PROSITE" id="PS50932">
    <property type="entry name" value="HTH_LACI_2"/>
    <property type="match status" value="1"/>
</dbReference>
<evidence type="ECO:0000259" key="6">
    <source>
        <dbReference type="PROSITE" id="PS50943"/>
    </source>
</evidence>
<sequence>MNDMATIKDIAKMAGVSVTTVSHVVNKTRYVSPELVKRVEDVIRTMDNPPNFVLRKEKNGSALTTKMKYVVFLTGEEKTPLQNQVEKYIRRYIGEKGYTLVSLCYDEESEKLELYSQTLLSVENAVGLIVFPVKESERLEKILRIVKVPILFINDVIESIHADAVISDDYNGAYRATNYLIKGGHENIVILSSSENDYVERIEGYKKALQDNGIKEESEYIFLGKETKQEVYEAIKTFQKYDNKPTALILSDYKVVVSVLKYFDEYNIACPKDLSIISCDDFEWAKLHSPAITTVEPKVKEIAERASSILLKRVQKNLFENNTKMSLVTVPEIIVLPTMLHVRDSTRGIGRGPFGEKAASIESLYLTDDERKKVQTGNYTAAISFHYTGTAWSRLHEKGIKDEFNSLGISLLAVTDAHFDPVMQSKQLESLVTLEPDVIISIPTDPTRTADAYKKIIQSKSRLVLITNVPDGLKPGDYVTCISVNEHSYGRSIGHGLGEYMRQFNKTNVGMINYGMDFYATNQRDNAAEQIILEEYPELVVCGKVSFDNEEQVKEKTVELMNAHPDIGGIYVSWGGPAMSAVEALLEMGRTDVVLATGDLEFDLALNMAKGGMVKAIGAQRPYEQGQAMALAAANSLLGKEVPSFVGLEPLYVTRENILKTWKIIFKEMPPRELIDFLEV</sequence>
<dbReference type="InterPro" id="IPR025997">
    <property type="entry name" value="SBP_2_dom"/>
</dbReference>
<dbReference type="SMART" id="SM00354">
    <property type="entry name" value="HTH_LACI"/>
    <property type="match status" value="1"/>
</dbReference>
<dbReference type="Pfam" id="PF13407">
    <property type="entry name" value="Peripla_BP_4"/>
    <property type="match status" value="1"/>
</dbReference>
<accession>A0A1M4UT30</accession>
<dbReference type="EMBL" id="FQTU01000004">
    <property type="protein sequence ID" value="SHE59760.1"/>
    <property type="molecule type" value="Genomic_DNA"/>
</dbReference>
<evidence type="ECO:0000256" key="1">
    <source>
        <dbReference type="ARBA" id="ARBA00022491"/>
    </source>
</evidence>
<dbReference type="PANTHER" id="PTHR30146">
    <property type="entry name" value="LACI-RELATED TRANSCRIPTIONAL REPRESSOR"/>
    <property type="match status" value="1"/>
</dbReference>
<dbReference type="PANTHER" id="PTHR30146:SF148">
    <property type="entry name" value="HTH-TYPE TRANSCRIPTIONAL REPRESSOR PURR-RELATED"/>
    <property type="match status" value="1"/>
</dbReference>
<dbReference type="SUPFAM" id="SSF53822">
    <property type="entry name" value="Periplasmic binding protein-like I"/>
    <property type="match status" value="2"/>
</dbReference>
<dbReference type="CDD" id="cd06316">
    <property type="entry name" value="PBP1_ABC_sugar_binding-like"/>
    <property type="match status" value="1"/>
</dbReference>
<dbReference type="Gene3D" id="3.40.50.2300">
    <property type="match status" value="4"/>
</dbReference>
<keyword evidence="8" id="KW-1185">Reference proteome</keyword>
<gene>
    <name evidence="7" type="ORF">SAMN02746064_00814</name>
</gene>
<proteinExistence type="predicted"/>
<dbReference type="PROSITE" id="PS50943">
    <property type="entry name" value="HTH_CROC1"/>
    <property type="match status" value="1"/>
</dbReference>
<evidence type="ECO:0000313" key="8">
    <source>
        <dbReference type="Proteomes" id="UP000184251"/>
    </source>
</evidence>
<evidence type="ECO:0000313" key="7">
    <source>
        <dbReference type="EMBL" id="SHE59760.1"/>
    </source>
</evidence>
<dbReference type="Pfam" id="PF13377">
    <property type="entry name" value="Peripla_BP_3"/>
    <property type="match status" value="1"/>
</dbReference>
<dbReference type="GO" id="GO:0000976">
    <property type="term" value="F:transcription cis-regulatory region binding"/>
    <property type="evidence" value="ECO:0007669"/>
    <property type="project" value="TreeGrafter"/>
</dbReference>
<dbReference type="InterPro" id="IPR046335">
    <property type="entry name" value="LacI/GalR-like_sensor"/>
</dbReference>
<dbReference type="PROSITE" id="PS00356">
    <property type="entry name" value="HTH_LACI_1"/>
    <property type="match status" value="1"/>
</dbReference>
<dbReference type="InterPro" id="IPR028082">
    <property type="entry name" value="Peripla_BP_I"/>
</dbReference>
<evidence type="ECO:0000259" key="5">
    <source>
        <dbReference type="PROSITE" id="PS50932"/>
    </source>
</evidence>
<dbReference type="InterPro" id="IPR001387">
    <property type="entry name" value="Cro/C1-type_HTH"/>
</dbReference>
<protein>
    <submittedName>
        <fullName evidence="7">Ribose transport system substrate-binding protein</fullName>
    </submittedName>
</protein>
<name>A0A1M4UT30_9FIRM</name>
<organism evidence="7 8">
    <name type="scientific">Alkalibacter saccharofermentans DSM 14828</name>
    <dbReference type="NCBI Taxonomy" id="1120975"/>
    <lineage>
        <taxon>Bacteria</taxon>
        <taxon>Bacillati</taxon>
        <taxon>Bacillota</taxon>
        <taxon>Clostridia</taxon>
        <taxon>Eubacteriales</taxon>
        <taxon>Eubacteriaceae</taxon>
        <taxon>Alkalibacter</taxon>
    </lineage>
</organism>